<evidence type="ECO:0000256" key="2">
    <source>
        <dbReference type="ARBA" id="ARBA00022741"/>
    </source>
</evidence>
<keyword evidence="14" id="KW-1185">Reference proteome</keyword>
<gene>
    <name evidence="13" type="ORF">HGP28_18715</name>
</gene>
<evidence type="ECO:0000256" key="1">
    <source>
        <dbReference type="ARBA" id="ARBA00009922"/>
    </source>
</evidence>
<dbReference type="EMBL" id="JABAIK010000036">
    <property type="protein sequence ID" value="NLS14894.1"/>
    <property type="molecule type" value="Genomic_DNA"/>
</dbReference>
<evidence type="ECO:0000313" key="14">
    <source>
        <dbReference type="Proteomes" id="UP000535589"/>
    </source>
</evidence>
<dbReference type="PANTHER" id="PTHR11070:SF59">
    <property type="entry name" value="DNA 3'-5' HELICASE"/>
    <property type="match status" value="1"/>
</dbReference>
<keyword evidence="5 10" id="KW-0067">ATP-binding</keyword>
<protein>
    <recommendedName>
        <fullName evidence="8">DNA 3'-5' helicase</fullName>
        <ecNumber evidence="8">5.6.2.4</ecNumber>
    </recommendedName>
</protein>
<dbReference type="InterPro" id="IPR010359">
    <property type="entry name" value="IrrE_HExxH"/>
</dbReference>
<evidence type="ECO:0000259" key="11">
    <source>
        <dbReference type="PROSITE" id="PS51198"/>
    </source>
</evidence>
<evidence type="ECO:0000256" key="9">
    <source>
        <dbReference type="ARBA" id="ARBA00048988"/>
    </source>
</evidence>
<reference evidence="13 14" key="1">
    <citation type="submission" date="2020-04" db="EMBL/GenBank/DDBJ databases">
        <title>Vibrio sp. SM6, a novel species isolated from seawater.</title>
        <authorList>
            <person name="Wang X."/>
        </authorList>
    </citation>
    <scope>NUCLEOTIDE SEQUENCE [LARGE SCALE GENOMIC DNA]</scope>
    <source>
        <strain evidence="13 14">SM6</strain>
    </source>
</reference>
<accession>A0A7X8TU48</accession>
<comment type="catalytic activity">
    <reaction evidence="9">
        <text>ATP + H2O = ADP + phosphate + H(+)</text>
        <dbReference type="Rhea" id="RHEA:13065"/>
        <dbReference type="ChEBI" id="CHEBI:15377"/>
        <dbReference type="ChEBI" id="CHEBI:15378"/>
        <dbReference type="ChEBI" id="CHEBI:30616"/>
        <dbReference type="ChEBI" id="CHEBI:43474"/>
        <dbReference type="ChEBI" id="CHEBI:456216"/>
        <dbReference type="EC" id="5.6.2.4"/>
    </reaction>
</comment>
<dbReference type="Pfam" id="PF06114">
    <property type="entry name" value="Peptidase_M78"/>
    <property type="match status" value="1"/>
</dbReference>
<feature type="binding site" evidence="10">
    <location>
        <begin position="216"/>
        <end position="223"/>
    </location>
    <ligand>
        <name>ATP</name>
        <dbReference type="ChEBI" id="CHEBI:30616"/>
    </ligand>
</feature>
<dbReference type="PROSITE" id="PS51217">
    <property type="entry name" value="UVRD_HELICASE_CTER"/>
    <property type="match status" value="1"/>
</dbReference>
<dbReference type="PANTHER" id="PTHR11070">
    <property type="entry name" value="UVRD / RECB / PCRA DNA HELICASE FAMILY MEMBER"/>
    <property type="match status" value="1"/>
</dbReference>
<dbReference type="InterPro" id="IPR038726">
    <property type="entry name" value="PDDEXK_AddAB-type"/>
</dbReference>
<dbReference type="CDD" id="cd17932">
    <property type="entry name" value="DEXQc_UvrD"/>
    <property type="match status" value="1"/>
</dbReference>
<evidence type="ECO:0000256" key="4">
    <source>
        <dbReference type="ARBA" id="ARBA00022806"/>
    </source>
</evidence>
<dbReference type="SUPFAM" id="SSF52540">
    <property type="entry name" value="P-loop containing nucleoside triphosphate hydrolases"/>
    <property type="match status" value="1"/>
</dbReference>
<dbReference type="AlphaFoldDB" id="A0A7X8TU48"/>
<organism evidence="13 14">
    <name type="scientific">Vibrio agarilyticus</name>
    <dbReference type="NCBI Taxonomy" id="2726741"/>
    <lineage>
        <taxon>Bacteria</taxon>
        <taxon>Pseudomonadati</taxon>
        <taxon>Pseudomonadota</taxon>
        <taxon>Gammaproteobacteria</taxon>
        <taxon>Vibrionales</taxon>
        <taxon>Vibrionaceae</taxon>
        <taxon>Vibrio</taxon>
    </lineage>
</organism>
<dbReference type="InterPro" id="IPR014016">
    <property type="entry name" value="UvrD-like_ATP-bd"/>
</dbReference>
<sequence length="1131" mass="126967">MDSIESARQIASDLHLKAIGRGVSPWNSLKFAIAEADRRDYDVEAVAAGATVLNGSKATLIADEYLILHENSGTEFQKAFLIAHEIGHIELGDTKDNVSVEEIDPARTIEASPIGIDRVVDYSAQQRREVQMDLFAREFLLPRTWVKKLHVDDGLTATEIAEKLDAPYEVVAQQLLDALLLPAVNPGTKEGKSEVILNEQQKHAADHRGKPYLLEAGPGTGKTQTLVKRVEGLLDEGVDPRRILILTFSNKAAGEMAERLASKNKEAVASMWIGTFHAFGLDLVRRFYSELGFEKEPRLLERTEAVEVLEDEFPRLGLEHFRNLHDPTEHITNLLSAISRAKDEVVDHRDYFRLAQEMLDSADTEESKTAALKAKEVATVYEAYERLKRAKGCIDFGDLVLLPVKFLENNVELFKHFQSLYDHVLVDEYQDVNRSSIRLLMLLCGEGENLWAVGDARQSIYRFRGASSVSMSRYCTQDFPTALQGRLKINYRSSEEIIRAYSKFAFDMSANIGSPELIADRGETGCLPEFKVVEKADDQAVVLAETIKDMQESGYSYRDQAVLCSGNERLSQLAEQLELLGVPVLYLGSLFEREEVKDMFSFLSLLTDSWGSGLVRIGRWPEFELSLEDLDVILNHLRTERCEDKGWLLDSQDITGISSSGKEALSKLGRTFEGIDKTDHPWKVLATLIFDKTRIAARLSSSEVVSDKNRSIAIWQLMNFVRTAISAETASGLPVTRLLERVRRLLRLGDDKDLRQLPASAQSIDAVRLMTMHGAKGLEFKVVHLPGMSQGTLPRTYQKPACEPPFGMITGEDDTSVTMLKAEHEKEQECLFYVSMSRAQDKLFMYAPAKKSNNSQWKHSPFISRIQDKVRTSNVVETYNLPRIDFDTDMDIAVDRDFIFESNHLGLYQQCPRRYLYTHLLKTGGKRTKTSYVKLHDTVRFVVQRHMEEGFDESELKSVVESALAINGLSEHGYIKEFTDLACSMSNYFVSSRKSMEKATISPITLDLGGEKVIVRPDDILSEPSGRKVVRRIRTGHARKKDDSVGTAAFILASEQAYPSAKVETLYLADELTSESSLTAKVLSNRKKTLIDIITQIRLGQFPAKRSSRSCPSCPAFFICGMVPSGSIKKS</sequence>
<dbReference type="GO" id="GO:0005524">
    <property type="term" value="F:ATP binding"/>
    <property type="evidence" value="ECO:0007669"/>
    <property type="project" value="UniProtKB-UniRule"/>
</dbReference>
<dbReference type="RefSeq" id="WP_168837966.1">
    <property type="nucleotide sequence ID" value="NZ_JABAIK010000036.1"/>
</dbReference>
<name>A0A7X8TU48_9VIBR</name>
<evidence type="ECO:0000256" key="7">
    <source>
        <dbReference type="ARBA" id="ARBA00034617"/>
    </source>
</evidence>
<evidence type="ECO:0000313" key="13">
    <source>
        <dbReference type="EMBL" id="NLS14894.1"/>
    </source>
</evidence>
<keyword evidence="4 10" id="KW-0347">Helicase</keyword>
<dbReference type="GO" id="GO:0043138">
    <property type="term" value="F:3'-5' DNA helicase activity"/>
    <property type="evidence" value="ECO:0007669"/>
    <property type="project" value="UniProtKB-EC"/>
</dbReference>
<dbReference type="InterPro" id="IPR000212">
    <property type="entry name" value="DNA_helicase_UvrD/REP"/>
</dbReference>
<evidence type="ECO:0000259" key="12">
    <source>
        <dbReference type="PROSITE" id="PS51217"/>
    </source>
</evidence>
<dbReference type="GO" id="GO:0016787">
    <property type="term" value="F:hydrolase activity"/>
    <property type="evidence" value="ECO:0007669"/>
    <property type="project" value="UniProtKB-UniRule"/>
</dbReference>
<dbReference type="GO" id="GO:0033202">
    <property type="term" value="C:DNA helicase complex"/>
    <property type="evidence" value="ECO:0007669"/>
    <property type="project" value="TreeGrafter"/>
</dbReference>
<dbReference type="GO" id="GO:0000725">
    <property type="term" value="P:recombinational repair"/>
    <property type="evidence" value="ECO:0007669"/>
    <property type="project" value="TreeGrafter"/>
</dbReference>
<feature type="domain" description="UvrD-like helicase C-terminal" evidence="12">
    <location>
        <begin position="496"/>
        <end position="777"/>
    </location>
</feature>
<dbReference type="InterPro" id="IPR014017">
    <property type="entry name" value="DNA_helicase_UvrD-like_C"/>
</dbReference>
<comment type="caution">
    <text evidence="13">The sequence shown here is derived from an EMBL/GenBank/DDBJ whole genome shotgun (WGS) entry which is preliminary data.</text>
</comment>
<dbReference type="PROSITE" id="PS51198">
    <property type="entry name" value="UVRD_HELICASE_ATP_BIND"/>
    <property type="match status" value="1"/>
</dbReference>
<dbReference type="Gene3D" id="3.40.50.300">
    <property type="entry name" value="P-loop containing nucleotide triphosphate hydrolases"/>
    <property type="match status" value="2"/>
</dbReference>
<comment type="catalytic activity">
    <reaction evidence="7">
        <text>Couples ATP hydrolysis with the unwinding of duplex DNA by translocating in the 3'-5' direction.</text>
        <dbReference type="EC" id="5.6.2.4"/>
    </reaction>
</comment>
<dbReference type="Pfam" id="PF13361">
    <property type="entry name" value="UvrD_C"/>
    <property type="match status" value="2"/>
</dbReference>
<feature type="domain" description="UvrD-like helicase ATP-binding" evidence="11">
    <location>
        <begin position="195"/>
        <end position="494"/>
    </location>
</feature>
<dbReference type="Gene3D" id="1.10.10.160">
    <property type="match status" value="1"/>
</dbReference>
<evidence type="ECO:0000256" key="6">
    <source>
        <dbReference type="ARBA" id="ARBA00023235"/>
    </source>
</evidence>
<keyword evidence="6" id="KW-0413">Isomerase</keyword>
<dbReference type="Proteomes" id="UP000535589">
    <property type="component" value="Unassembled WGS sequence"/>
</dbReference>
<evidence type="ECO:0000256" key="5">
    <source>
        <dbReference type="ARBA" id="ARBA00022840"/>
    </source>
</evidence>
<keyword evidence="3 10" id="KW-0378">Hydrolase</keyword>
<dbReference type="InterPro" id="IPR013986">
    <property type="entry name" value="DExx_box_DNA_helicase_dom_sf"/>
</dbReference>
<proteinExistence type="inferred from homology"/>
<dbReference type="Pfam" id="PF12705">
    <property type="entry name" value="PDDEXK_1"/>
    <property type="match status" value="1"/>
</dbReference>
<dbReference type="InterPro" id="IPR027417">
    <property type="entry name" value="P-loop_NTPase"/>
</dbReference>
<comment type="similarity">
    <text evidence="1">Belongs to the helicase family. UvrD subfamily.</text>
</comment>
<dbReference type="GO" id="GO:0005829">
    <property type="term" value="C:cytosol"/>
    <property type="evidence" value="ECO:0007669"/>
    <property type="project" value="TreeGrafter"/>
</dbReference>
<evidence type="ECO:0000256" key="8">
    <source>
        <dbReference type="ARBA" id="ARBA00034808"/>
    </source>
</evidence>
<dbReference type="Gene3D" id="1.10.486.10">
    <property type="entry name" value="PCRA, domain 4"/>
    <property type="match status" value="1"/>
</dbReference>
<keyword evidence="2 10" id="KW-0547">Nucleotide-binding</keyword>
<dbReference type="EC" id="5.6.2.4" evidence="8"/>
<dbReference type="Pfam" id="PF00580">
    <property type="entry name" value="UvrD-helicase"/>
    <property type="match status" value="1"/>
</dbReference>
<evidence type="ECO:0000256" key="10">
    <source>
        <dbReference type="PROSITE-ProRule" id="PRU00560"/>
    </source>
</evidence>
<dbReference type="GO" id="GO:0003677">
    <property type="term" value="F:DNA binding"/>
    <property type="evidence" value="ECO:0007669"/>
    <property type="project" value="InterPro"/>
</dbReference>
<evidence type="ECO:0000256" key="3">
    <source>
        <dbReference type="ARBA" id="ARBA00022801"/>
    </source>
</evidence>